<evidence type="ECO:0000313" key="14">
    <source>
        <dbReference type="Proteomes" id="UP000603453"/>
    </source>
</evidence>
<evidence type="ECO:0000256" key="2">
    <source>
        <dbReference type="ARBA" id="ARBA00007072"/>
    </source>
</evidence>
<dbReference type="Proteomes" id="UP000603453">
    <property type="component" value="Unassembled WGS sequence"/>
</dbReference>
<feature type="transmembrane region" description="Helical" evidence="11">
    <location>
        <begin position="635"/>
        <end position="657"/>
    </location>
</feature>
<feature type="compositionally biased region" description="Basic and acidic residues" evidence="10">
    <location>
        <begin position="104"/>
        <end position="114"/>
    </location>
</feature>
<evidence type="ECO:0000256" key="7">
    <source>
        <dbReference type="ARBA" id="ARBA00023326"/>
    </source>
</evidence>
<comment type="catalytic activity">
    <reaction evidence="1 9">
        <text>Endohydrolysis of (1-&gt;4)-beta-D-glucosidic linkages in cellulose, lichenin and cereal beta-D-glucans.</text>
        <dbReference type="EC" id="3.2.1.4"/>
    </reaction>
</comment>
<dbReference type="InterPro" id="IPR008928">
    <property type="entry name" value="6-hairpin_glycosidase_sf"/>
</dbReference>
<evidence type="ECO:0000256" key="5">
    <source>
        <dbReference type="ARBA" id="ARBA00023277"/>
    </source>
</evidence>
<evidence type="ECO:0000256" key="10">
    <source>
        <dbReference type="SAM" id="MobiDB-lite"/>
    </source>
</evidence>
<gene>
    <name evidence="13" type="ORF">INT47_012122</name>
</gene>
<dbReference type="SUPFAM" id="SSF48208">
    <property type="entry name" value="Six-hairpin glycosidases"/>
    <property type="match status" value="1"/>
</dbReference>
<dbReference type="Gene3D" id="1.50.10.10">
    <property type="match status" value="1"/>
</dbReference>
<dbReference type="Pfam" id="PF00759">
    <property type="entry name" value="Glyco_hydro_9"/>
    <property type="match status" value="1"/>
</dbReference>
<dbReference type="GO" id="GO:0030245">
    <property type="term" value="P:cellulose catabolic process"/>
    <property type="evidence" value="ECO:0007669"/>
    <property type="project" value="UniProtKB-KW"/>
</dbReference>
<protein>
    <recommendedName>
        <fullName evidence="9">Endoglucanase</fullName>
        <ecNumber evidence="9">3.2.1.4</ecNumber>
    </recommendedName>
</protein>
<reference evidence="13" key="1">
    <citation type="submission" date="2020-12" db="EMBL/GenBank/DDBJ databases">
        <title>Metabolic potential, ecology and presence of endohyphal bacteria is reflected in genomic diversity of Mucoromycotina.</title>
        <authorList>
            <person name="Muszewska A."/>
            <person name="Okrasinska A."/>
            <person name="Steczkiewicz K."/>
            <person name="Drgas O."/>
            <person name="Orlowska M."/>
            <person name="Perlinska-Lenart U."/>
            <person name="Aleksandrzak-Piekarczyk T."/>
            <person name="Szatraj K."/>
            <person name="Zielenkiewicz U."/>
            <person name="Pilsyk S."/>
            <person name="Malc E."/>
            <person name="Mieczkowski P."/>
            <person name="Kruszewska J.S."/>
            <person name="Biernat P."/>
            <person name="Pawlowska J."/>
        </authorList>
    </citation>
    <scope>NUCLEOTIDE SEQUENCE</scope>
    <source>
        <strain evidence="13">WA0000017839</strain>
    </source>
</reference>
<accession>A0A8H7QRY8</accession>
<proteinExistence type="inferred from homology"/>
<dbReference type="InterPro" id="IPR033126">
    <property type="entry name" value="Glyco_hydro_9_Asp/Glu_AS"/>
</dbReference>
<sequence>MSKEVSLKDFYNNPEIEEEEQDSEQDSDFVPEDNESDAEDFVESEAEDEEENITNDKKRSLPVESATEDATVKKSRIDAIWADMNQPQSKSEVKESVPEPTEPVVEKKVNETKKKSVMQKRPRSSLSSLVSQYNIKEPKMNTLDKIFAQEAQPTTDGPSNPPGVTGNVHYANLMNASLWFYEAQRSGKLPSNNRVAWRSDSALNDGSDNNVNLVGGYYDAGDYLKFTLPLSYSLSSLAWSAGVWFDGYQKANQVTYLRDMLRWGTDWLIQAHPNADTFYVQVGDGNIDNNYWGPDTNIPNPRPSYQVNRTAVGTDAVAISAAALASASYLFRNNLNDTNYADQLLSQAASLFSLADTAQPRNVYVNAIPAIADFYACNNYTSQLTYAALWMYKASGNETYRTMASNYFDQFQLAKTPVGVMDWSDQTNAVFVLGAELDPTNTKYATAAKNVLDTIIDSKSGSPCTFTNGGLLWCDGYSDSNSVVPSQDMSLLALLYSKTDSSKSDGYTKFAMNQVNYLLGSNYMLTPYVCGIHMNSPRNPHHAGASGGTDIGNIDSSPAVEKYILYGAIVGGPDKNDKFYDIRDDYQQTEVALDYNAPFQGLVAYQLSTGASDPPYVTITDPRPHVERTKKMEGWLIAVIVIVVLFVVALTSYICWWKRGCGLCNRRGNSGYGKAVAA</sequence>
<keyword evidence="11" id="KW-0472">Membrane</keyword>
<dbReference type="InterPro" id="IPR012341">
    <property type="entry name" value="6hp_glycosidase-like_sf"/>
</dbReference>
<evidence type="ECO:0000256" key="8">
    <source>
        <dbReference type="PROSITE-ProRule" id="PRU10060"/>
    </source>
</evidence>
<organism evidence="13 14">
    <name type="scientific">Mucor saturninus</name>
    <dbReference type="NCBI Taxonomy" id="64648"/>
    <lineage>
        <taxon>Eukaryota</taxon>
        <taxon>Fungi</taxon>
        <taxon>Fungi incertae sedis</taxon>
        <taxon>Mucoromycota</taxon>
        <taxon>Mucoromycotina</taxon>
        <taxon>Mucoromycetes</taxon>
        <taxon>Mucorales</taxon>
        <taxon>Mucorineae</taxon>
        <taxon>Mucoraceae</taxon>
        <taxon>Mucor</taxon>
    </lineage>
</organism>
<dbReference type="PROSITE" id="PS00698">
    <property type="entry name" value="GH9_3"/>
    <property type="match status" value="1"/>
</dbReference>
<keyword evidence="3 8" id="KW-0378">Hydrolase</keyword>
<dbReference type="EC" id="3.2.1.4" evidence="9"/>
<keyword evidence="11" id="KW-1133">Transmembrane helix</keyword>
<evidence type="ECO:0000259" key="12">
    <source>
        <dbReference type="Pfam" id="PF00759"/>
    </source>
</evidence>
<dbReference type="InterPro" id="IPR001701">
    <property type="entry name" value="Glyco_hydro_9"/>
</dbReference>
<keyword evidence="7 8" id="KW-0624">Polysaccharide degradation</keyword>
<evidence type="ECO:0000313" key="13">
    <source>
        <dbReference type="EMBL" id="KAG2196663.1"/>
    </source>
</evidence>
<name>A0A8H7QRY8_9FUNG</name>
<evidence type="ECO:0000256" key="9">
    <source>
        <dbReference type="RuleBase" id="RU361166"/>
    </source>
</evidence>
<feature type="compositionally biased region" description="Acidic residues" evidence="10">
    <location>
        <begin position="15"/>
        <end position="53"/>
    </location>
</feature>
<dbReference type="OrthoDB" id="10257085at2759"/>
<dbReference type="GO" id="GO:0008810">
    <property type="term" value="F:cellulase activity"/>
    <property type="evidence" value="ECO:0007669"/>
    <property type="project" value="UniProtKB-EC"/>
</dbReference>
<keyword evidence="11" id="KW-0812">Transmembrane</keyword>
<keyword evidence="4 9" id="KW-0136">Cellulose degradation</keyword>
<evidence type="ECO:0000256" key="3">
    <source>
        <dbReference type="ARBA" id="ARBA00022801"/>
    </source>
</evidence>
<comment type="similarity">
    <text evidence="2 8 9">Belongs to the glycosyl hydrolase 9 (cellulase E) family.</text>
</comment>
<evidence type="ECO:0000256" key="1">
    <source>
        <dbReference type="ARBA" id="ARBA00000966"/>
    </source>
</evidence>
<keyword evidence="6 8" id="KW-0326">Glycosidase</keyword>
<evidence type="ECO:0000256" key="6">
    <source>
        <dbReference type="ARBA" id="ARBA00023295"/>
    </source>
</evidence>
<evidence type="ECO:0000256" key="4">
    <source>
        <dbReference type="ARBA" id="ARBA00023001"/>
    </source>
</evidence>
<feature type="active site" evidence="8">
    <location>
        <position position="581"/>
    </location>
</feature>
<evidence type="ECO:0000256" key="11">
    <source>
        <dbReference type="SAM" id="Phobius"/>
    </source>
</evidence>
<feature type="region of interest" description="Disordered" evidence="10">
    <location>
        <begin position="1"/>
        <end position="123"/>
    </location>
</feature>
<dbReference type="PANTHER" id="PTHR22298">
    <property type="entry name" value="ENDO-1,4-BETA-GLUCANASE"/>
    <property type="match status" value="1"/>
</dbReference>
<comment type="caution">
    <text evidence="13">The sequence shown here is derived from an EMBL/GenBank/DDBJ whole genome shotgun (WGS) entry which is preliminary data.</text>
</comment>
<feature type="active site" evidence="8">
    <location>
        <position position="590"/>
    </location>
</feature>
<keyword evidence="5 8" id="KW-0119">Carbohydrate metabolism</keyword>
<dbReference type="EMBL" id="JAEPRD010000142">
    <property type="protein sequence ID" value="KAG2196663.1"/>
    <property type="molecule type" value="Genomic_DNA"/>
</dbReference>
<keyword evidence="14" id="KW-1185">Reference proteome</keyword>
<dbReference type="AlphaFoldDB" id="A0A8H7QRY8"/>
<feature type="domain" description="Glycoside hydrolase family 9" evidence="12">
    <location>
        <begin position="170"/>
        <end position="602"/>
    </location>
</feature>